<gene>
    <name evidence="2" type="ORF">NPIL_439491</name>
</gene>
<dbReference type="EMBL" id="BMAW01003359">
    <property type="protein sequence ID" value="GFS83205.1"/>
    <property type="molecule type" value="Genomic_DNA"/>
</dbReference>
<dbReference type="AlphaFoldDB" id="A0A8X6T856"/>
<keyword evidence="3" id="KW-1185">Reference proteome</keyword>
<sequence>MDDIKKFFKKDVFSLYCESFWSDGCTSSRIGRIDLGITSPYNTNQIILKPCVSNADVEQSDSMEYIEYHFAEGTHSDLKLPTKSETFHIHKAIFCARSLVFRKIFATDMKEKIQECVYIPELEADTLRRMLLYMYTNTMENLQWEIILKLYTA</sequence>
<name>A0A8X6T856_NEPPI</name>
<dbReference type="InterPro" id="IPR011333">
    <property type="entry name" value="SKP1/BTB/POZ_sf"/>
</dbReference>
<proteinExistence type="predicted"/>
<dbReference type="CDD" id="cd18186">
    <property type="entry name" value="BTB_POZ_ZBTB_KLHL-like"/>
    <property type="match status" value="1"/>
</dbReference>
<protein>
    <recommendedName>
        <fullName evidence="1">BTB domain-containing protein</fullName>
    </recommendedName>
</protein>
<reference evidence="2" key="1">
    <citation type="submission" date="2020-08" db="EMBL/GenBank/DDBJ databases">
        <title>Multicomponent nature underlies the extraordinary mechanical properties of spider dragline silk.</title>
        <authorList>
            <person name="Kono N."/>
            <person name="Nakamura H."/>
            <person name="Mori M."/>
            <person name="Yoshida Y."/>
            <person name="Ohtoshi R."/>
            <person name="Malay A.D."/>
            <person name="Moran D.A.P."/>
            <person name="Tomita M."/>
            <person name="Numata K."/>
            <person name="Arakawa K."/>
        </authorList>
    </citation>
    <scope>NUCLEOTIDE SEQUENCE</scope>
</reference>
<evidence type="ECO:0000313" key="2">
    <source>
        <dbReference type="EMBL" id="GFS83205.1"/>
    </source>
</evidence>
<organism evidence="2 3">
    <name type="scientific">Nephila pilipes</name>
    <name type="common">Giant wood spider</name>
    <name type="synonym">Nephila maculata</name>
    <dbReference type="NCBI Taxonomy" id="299642"/>
    <lineage>
        <taxon>Eukaryota</taxon>
        <taxon>Metazoa</taxon>
        <taxon>Ecdysozoa</taxon>
        <taxon>Arthropoda</taxon>
        <taxon>Chelicerata</taxon>
        <taxon>Arachnida</taxon>
        <taxon>Araneae</taxon>
        <taxon>Araneomorphae</taxon>
        <taxon>Entelegynae</taxon>
        <taxon>Araneoidea</taxon>
        <taxon>Nephilidae</taxon>
        <taxon>Nephila</taxon>
    </lineage>
</organism>
<dbReference type="Gene3D" id="3.30.710.10">
    <property type="entry name" value="Potassium Channel Kv1.1, Chain A"/>
    <property type="match status" value="1"/>
</dbReference>
<dbReference type="Pfam" id="PF00651">
    <property type="entry name" value="BTB"/>
    <property type="match status" value="1"/>
</dbReference>
<evidence type="ECO:0000259" key="1">
    <source>
        <dbReference type="PROSITE" id="PS50097"/>
    </source>
</evidence>
<dbReference type="InterPro" id="IPR000210">
    <property type="entry name" value="BTB/POZ_dom"/>
</dbReference>
<comment type="caution">
    <text evidence="2">The sequence shown here is derived from an EMBL/GenBank/DDBJ whole genome shotgun (WGS) entry which is preliminary data.</text>
</comment>
<dbReference type="OrthoDB" id="6359816at2759"/>
<accession>A0A8X6T856</accession>
<dbReference type="PANTHER" id="PTHR24413">
    <property type="entry name" value="SPECKLE-TYPE POZ PROTEIN"/>
    <property type="match status" value="1"/>
</dbReference>
<dbReference type="SUPFAM" id="SSF54695">
    <property type="entry name" value="POZ domain"/>
    <property type="match status" value="1"/>
</dbReference>
<dbReference type="PROSITE" id="PS50097">
    <property type="entry name" value="BTB"/>
    <property type="match status" value="1"/>
</dbReference>
<dbReference type="Proteomes" id="UP000887013">
    <property type="component" value="Unassembled WGS sequence"/>
</dbReference>
<feature type="domain" description="BTB" evidence="1">
    <location>
        <begin position="76"/>
        <end position="143"/>
    </location>
</feature>
<evidence type="ECO:0000313" key="3">
    <source>
        <dbReference type="Proteomes" id="UP000887013"/>
    </source>
</evidence>